<feature type="non-terminal residue" evidence="1">
    <location>
        <position position="1"/>
    </location>
</feature>
<accession>A0A7J6TII5</accession>
<proteinExistence type="predicted"/>
<organism evidence="1 2">
    <name type="scientific">Perkinsus olseni</name>
    <name type="common">Perkinsus atlanticus</name>
    <dbReference type="NCBI Taxonomy" id="32597"/>
    <lineage>
        <taxon>Eukaryota</taxon>
        <taxon>Sar</taxon>
        <taxon>Alveolata</taxon>
        <taxon>Perkinsozoa</taxon>
        <taxon>Perkinsea</taxon>
        <taxon>Perkinsida</taxon>
        <taxon>Perkinsidae</taxon>
        <taxon>Perkinsus</taxon>
    </lineage>
</organism>
<protein>
    <submittedName>
        <fullName evidence="1">Uncharacterized protein</fullName>
    </submittedName>
</protein>
<dbReference type="Proteomes" id="UP000553632">
    <property type="component" value="Unassembled WGS sequence"/>
</dbReference>
<sequence length="121" mass="13740">ASVDTRDTRFLSEFTPDGTTLLKLGYDEVDIDKDGQKLVLTDVSRYSRIAGEPRGLFSFDDDEDEADESISFDVFLDRGVFALVSNDSLAKDLVEMREKENSVEELKEGRLELEGYSLERF</sequence>
<name>A0A7J6TII5_PEROL</name>
<keyword evidence="2" id="KW-1185">Reference proteome</keyword>
<dbReference type="EMBL" id="JABANO010011013">
    <property type="protein sequence ID" value="KAF4744160.1"/>
    <property type="molecule type" value="Genomic_DNA"/>
</dbReference>
<reference evidence="1 2" key="1">
    <citation type="submission" date="2020-04" db="EMBL/GenBank/DDBJ databases">
        <title>Perkinsus olseni comparative genomics.</title>
        <authorList>
            <person name="Bogema D.R."/>
        </authorList>
    </citation>
    <scope>NUCLEOTIDE SEQUENCE [LARGE SCALE GENOMIC DNA]</scope>
    <source>
        <strain evidence="1 2">ATCC PRA-207</strain>
    </source>
</reference>
<evidence type="ECO:0000313" key="2">
    <source>
        <dbReference type="Proteomes" id="UP000553632"/>
    </source>
</evidence>
<evidence type="ECO:0000313" key="1">
    <source>
        <dbReference type="EMBL" id="KAF4744160.1"/>
    </source>
</evidence>
<dbReference type="AlphaFoldDB" id="A0A7J6TII5"/>
<gene>
    <name evidence="1" type="ORF">FOZ63_014925</name>
</gene>
<feature type="non-terminal residue" evidence="1">
    <location>
        <position position="121"/>
    </location>
</feature>
<comment type="caution">
    <text evidence="1">The sequence shown here is derived from an EMBL/GenBank/DDBJ whole genome shotgun (WGS) entry which is preliminary data.</text>
</comment>